<evidence type="ECO:0000313" key="2">
    <source>
        <dbReference type="Proteomes" id="UP000095300"/>
    </source>
</evidence>
<dbReference type="GO" id="GO:0005245">
    <property type="term" value="F:voltage-gated calcium channel activity"/>
    <property type="evidence" value="ECO:0007669"/>
    <property type="project" value="TreeGrafter"/>
</dbReference>
<dbReference type="VEuPathDB" id="VectorBase:SCAU002397"/>
<reference evidence="1" key="1">
    <citation type="submission" date="2020-05" db="UniProtKB">
        <authorList>
            <consortium name="EnsemblMetazoa"/>
        </authorList>
    </citation>
    <scope>IDENTIFICATION</scope>
    <source>
        <strain evidence="1">USDA</strain>
    </source>
</reference>
<dbReference type="STRING" id="35570.A0A1I8NVI1"/>
<evidence type="ECO:0000313" key="1">
    <source>
        <dbReference type="EnsemblMetazoa" id="SCAU002397-PA"/>
    </source>
</evidence>
<keyword evidence="2" id="KW-1185">Reference proteome</keyword>
<organism evidence="1 2">
    <name type="scientific">Stomoxys calcitrans</name>
    <name type="common">Stable fly</name>
    <name type="synonym">Conops calcitrans</name>
    <dbReference type="NCBI Taxonomy" id="35570"/>
    <lineage>
        <taxon>Eukaryota</taxon>
        <taxon>Metazoa</taxon>
        <taxon>Ecdysozoa</taxon>
        <taxon>Arthropoda</taxon>
        <taxon>Hexapoda</taxon>
        <taxon>Insecta</taxon>
        <taxon>Pterygota</taxon>
        <taxon>Neoptera</taxon>
        <taxon>Endopterygota</taxon>
        <taxon>Diptera</taxon>
        <taxon>Brachycera</taxon>
        <taxon>Muscomorpha</taxon>
        <taxon>Muscoidea</taxon>
        <taxon>Muscidae</taxon>
        <taxon>Stomoxys</taxon>
    </lineage>
</organism>
<dbReference type="InterPro" id="IPR051173">
    <property type="entry name" value="Ca_channel_alpha-2/delta"/>
</dbReference>
<accession>A0A1I8NVI1</accession>
<dbReference type="EnsemblMetazoa" id="SCAU002397-RA">
    <property type="protein sequence ID" value="SCAU002397-PA"/>
    <property type="gene ID" value="SCAU002397"/>
</dbReference>
<sequence length="173" mass="20453">MNPNYNSIDFTEVEQLSEDNLPRRPGNLILNLRERLVHNETGELVGVSVKLHYDKMRRVTDQQQDYFFAPLPNTPFSLGIVLPSTYGKTWIKVGDEVLKNIHMKVNISDFFAGDNWKVHPDWVYCKYHYLEGHEFKTPEDELRHFLKKMVQPDWGWYEQYEDDMEDGNSNGKL</sequence>
<protein>
    <submittedName>
        <fullName evidence="1">Uncharacterized protein</fullName>
    </submittedName>
</protein>
<dbReference type="Proteomes" id="UP000095300">
    <property type="component" value="Unassembled WGS sequence"/>
</dbReference>
<name>A0A1I8NVI1_STOCA</name>
<dbReference type="GO" id="GO:0005891">
    <property type="term" value="C:voltage-gated calcium channel complex"/>
    <property type="evidence" value="ECO:0007669"/>
    <property type="project" value="TreeGrafter"/>
</dbReference>
<dbReference type="AlphaFoldDB" id="A0A1I8NVI1"/>
<dbReference type="PANTHER" id="PTHR10166">
    <property type="entry name" value="VOLTAGE-DEPENDENT CALCIUM CHANNEL SUBUNIT ALPHA-2/DELTA-RELATED"/>
    <property type="match status" value="1"/>
</dbReference>
<proteinExistence type="predicted"/>
<dbReference type="PANTHER" id="PTHR10166:SF31">
    <property type="entry name" value="CA[2+] CHANNEL MUSCLE-SPECIFIC ALPHA2_DELTA SUBUNIT, ISOFORM A"/>
    <property type="match status" value="1"/>
</dbReference>
<gene>
    <name evidence="1" type="primary">106095410</name>
</gene>